<dbReference type="AlphaFoldDB" id="A0A8J7D8Q0"/>
<keyword evidence="2" id="KW-0547">Nucleotide-binding</keyword>
<evidence type="ECO:0000256" key="2">
    <source>
        <dbReference type="RuleBase" id="RU362119"/>
    </source>
</evidence>
<keyword evidence="2" id="KW-0378">Hydrolase</keyword>
<dbReference type="GO" id="GO:0016787">
    <property type="term" value="F:hydrolase activity"/>
    <property type="evidence" value="ECO:0007669"/>
    <property type="project" value="UniProtKB-KW"/>
</dbReference>
<dbReference type="Gene3D" id="3.60.21.10">
    <property type="match status" value="1"/>
</dbReference>
<keyword evidence="6" id="KW-1185">Reference proteome</keyword>
<dbReference type="PANTHER" id="PTHR11575">
    <property type="entry name" value="5'-NUCLEOTIDASE-RELATED"/>
    <property type="match status" value="1"/>
</dbReference>
<comment type="caution">
    <text evidence="5">The sequence shown here is derived from an EMBL/GenBank/DDBJ whole genome shotgun (WGS) entry which is preliminary data.</text>
</comment>
<feature type="domain" description="5'-Nucleotidase C-terminal" evidence="4">
    <location>
        <begin position="312"/>
        <end position="440"/>
    </location>
</feature>
<dbReference type="Pfam" id="PF00149">
    <property type="entry name" value="Metallophos"/>
    <property type="match status" value="1"/>
</dbReference>
<sequence length="493" mass="55436">MTTTTERFKKFTILHSNDMHGDFLAEAKGAEGHLIGGLSLLSGYLNKVRQEEKNTLFVISGDMVQGSMIDTEYKGISTIEIMNYLAPDVVTLGNHELDYGFPHLLFLEKMANFPIVNANLYIKKYNKRLMNPYLILNVDGFDIMFIGIVTEEVLNSLRLDTSIGTFVSLEDAAAEVGKICDAYKNDDIDLTILLTHIGFEQDQKLAAMLDPVWGVDMIIGGHSHTFLEQPAEVNNILITQAGVGTDQIGRFDITVDDDTNSIVEWKWQLIPVDKNLAEPDAELEKFINLFKEEVDRKYNRLICRLTRQLTHPQREVETELGNLITDSLAESVMSDVVLVASGSIRVKQLGPLVTLSDLKGAYPYDGPLFRLKVTGQQLTQIFTHIMRAENRKPGESQCFQVNKGIKAVYNDVEKRLESLSINETPVQADKQYTICLQEYFYKSSTLCLGITPEELTKLGDAKVVTTSAQNVLEEYFSSHQLLNSDVEGRLIYK</sequence>
<dbReference type="GO" id="GO:0009166">
    <property type="term" value="P:nucleotide catabolic process"/>
    <property type="evidence" value="ECO:0007669"/>
    <property type="project" value="InterPro"/>
</dbReference>
<reference evidence="5" key="1">
    <citation type="submission" date="2020-10" db="EMBL/GenBank/DDBJ databases">
        <authorList>
            <person name="Castelo-Branco R."/>
            <person name="Eusebio N."/>
            <person name="Adriana R."/>
            <person name="Vieira A."/>
            <person name="Brugerolle De Fraissinette N."/>
            <person name="Rezende De Castro R."/>
            <person name="Schneider M.P."/>
            <person name="Vasconcelos V."/>
            <person name="Leao P.N."/>
        </authorList>
    </citation>
    <scope>NUCLEOTIDE SEQUENCE</scope>
    <source>
        <strain evidence="5">LEGE 12446</strain>
    </source>
</reference>
<dbReference type="Proteomes" id="UP000622533">
    <property type="component" value="Unassembled WGS sequence"/>
</dbReference>
<dbReference type="GO" id="GO:0000166">
    <property type="term" value="F:nucleotide binding"/>
    <property type="evidence" value="ECO:0007669"/>
    <property type="project" value="UniProtKB-KW"/>
</dbReference>
<evidence type="ECO:0000313" key="5">
    <source>
        <dbReference type="EMBL" id="MBE9021466.1"/>
    </source>
</evidence>
<dbReference type="Pfam" id="PF02872">
    <property type="entry name" value="5_nucleotid_C"/>
    <property type="match status" value="1"/>
</dbReference>
<feature type="domain" description="Calcineurin-like phosphoesterase" evidence="3">
    <location>
        <begin position="12"/>
        <end position="225"/>
    </location>
</feature>
<dbReference type="InterPro" id="IPR006179">
    <property type="entry name" value="5_nucleotidase/apyrase"/>
</dbReference>
<dbReference type="PANTHER" id="PTHR11575:SF24">
    <property type="entry name" value="5'-NUCLEOTIDASE"/>
    <property type="match status" value="1"/>
</dbReference>
<gene>
    <name evidence="5" type="ORF">IQ276_03025</name>
</gene>
<accession>A0A8J7D8Q0</accession>
<dbReference type="InterPro" id="IPR008334">
    <property type="entry name" value="5'-Nucleotdase_C"/>
</dbReference>
<protein>
    <submittedName>
        <fullName evidence="5">Bifunctional metallophosphatase/5'-nucleotidase</fullName>
    </submittedName>
</protein>
<name>A0A8J7D8Q0_DESMC</name>
<dbReference type="InterPro" id="IPR036907">
    <property type="entry name" value="5'-Nucleotdase_C_sf"/>
</dbReference>
<evidence type="ECO:0000256" key="1">
    <source>
        <dbReference type="ARBA" id="ARBA00022729"/>
    </source>
</evidence>
<dbReference type="SUPFAM" id="SSF55816">
    <property type="entry name" value="5'-nucleotidase (syn. UDP-sugar hydrolase), C-terminal domain"/>
    <property type="match status" value="1"/>
</dbReference>
<evidence type="ECO:0000259" key="3">
    <source>
        <dbReference type="Pfam" id="PF00149"/>
    </source>
</evidence>
<evidence type="ECO:0000313" key="6">
    <source>
        <dbReference type="Proteomes" id="UP000622533"/>
    </source>
</evidence>
<dbReference type="CDD" id="cd00845">
    <property type="entry name" value="MPP_UshA_N_like"/>
    <property type="match status" value="1"/>
</dbReference>
<dbReference type="EMBL" id="JADEXS010000023">
    <property type="protein sequence ID" value="MBE9021466.1"/>
    <property type="molecule type" value="Genomic_DNA"/>
</dbReference>
<dbReference type="Gene3D" id="3.90.780.10">
    <property type="entry name" value="5'-Nucleotidase, C-terminal domain"/>
    <property type="match status" value="1"/>
</dbReference>
<dbReference type="SUPFAM" id="SSF56300">
    <property type="entry name" value="Metallo-dependent phosphatases"/>
    <property type="match status" value="1"/>
</dbReference>
<dbReference type="InterPro" id="IPR004843">
    <property type="entry name" value="Calcineurin-like_PHP"/>
</dbReference>
<keyword evidence="1" id="KW-0732">Signal</keyword>
<evidence type="ECO:0000259" key="4">
    <source>
        <dbReference type="Pfam" id="PF02872"/>
    </source>
</evidence>
<proteinExistence type="inferred from homology"/>
<dbReference type="PRINTS" id="PR01607">
    <property type="entry name" value="APYRASEFAMLY"/>
</dbReference>
<organism evidence="5 6">
    <name type="scientific">Desmonostoc muscorum LEGE 12446</name>
    <dbReference type="NCBI Taxonomy" id="1828758"/>
    <lineage>
        <taxon>Bacteria</taxon>
        <taxon>Bacillati</taxon>
        <taxon>Cyanobacteriota</taxon>
        <taxon>Cyanophyceae</taxon>
        <taxon>Nostocales</taxon>
        <taxon>Nostocaceae</taxon>
        <taxon>Desmonostoc</taxon>
    </lineage>
</organism>
<comment type="similarity">
    <text evidence="2">Belongs to the 5'-nucleotidase family.</text>
</comment>
<dbReference type="RefSeq" id="WP_193913589.1">
    <property type="nucleotide sequence ID" value="NZ_JADEXS020000001.1"/>
</dbReference>
<dbReference type="GO" id="GO:0030288">
    <property type="term" value="C:outer membrane-bounded periplasmic space"/>
    <property type="evidence" value="ECO:0007669"/>
    <property type="project" value="TreeGrafter"/>
</dbReference>
<dbReference type="InterPro" id="IPR029052">
    <property type="entry name" value="Metallo-depent_PP-like"/>
</dbReference>